<comment type="caution">
    <text evidence="1">The sequence shown here is derived from an EMBL/GenBank/DDBJ whole genome shotgun (WGS) entry which is preliminary data.</text>
</comment>
<organism evidence="1 2">
    <name type="scientific">Rhodocollybia butyracea</name>
    <dbReference type="NCBI Taxonomy" id="206335"/>
    <lineage>
        <taxon>Eukaryota</taxon>
        <taxon>Fungi</taxon>
        <taxon>Dikarya</taxon>
        <taxon>Basidiomycota</taxon>
        <taxon>Agaricomycotina</taxon>
        <taxon>Agaricomycetes</taxon>
        <taxon>Agaricomycetidae</taxon>
        <taxon>Agaricales</taxon>
        <taxon>Marasmiineae</taxon>
        <taxon>Omphalotaceae</taxon>
        <taxon>Rhodocollybia</taxon>
    </lineage>
</organism>
<name>A0A9P5UGR1_9AGAR</name>
<evidence type="ECO:0000313" key="2">
    <source>
        <dbReference type="Proteomes" id="UP000772434"/>
    </source>
</evidence>
<evidence type="ECO:0000313" key="1">
    <source>
        <dbReference type="EMBL" id="KAF9078676.1"/>
    </source>
</evidence>
<accession>A0A9P5UGR1</accession>
<keyword evidence="2" id="KW-1185">Reference proteome</keyword>
<dbReference type="EMBL" id="JADNRY010000001">
    <property type="protein sequence ID" value="KAF9078676.1"/>
    <property type="molecule type" value="Genomic_DNA"/>
</dbReference>
<dbReference type="AlphaFoldDB" id="A0A9P5UGR1"/>
<dbReference type="OrthoDB" id="4179406at2759"/>
<proteinExistence type="predicted"/>
<sequence>MGEIRDPSLEYPWEPLLDSKSTDARIDANIQKNDQPSETEVAAPTVRGYVKDIVLRSVQQSVQQIVTRLTLKLLGKLLVVVLSIITFWCIGHRTSAVDVKPNFSALADIHGTGFELLADQTLEASALSTRMMDAEMATRDLALAVSGSNLLNRERLTHELVIFSLAYRSVAENLQKFASNFTYALTQQITTLEYAYRNIKQVPGPNWLHALIYDGHPMMTAVLGREYKTALRVCAEGLGALVHEANELKLELNRLKDESLNIQFMIGKENMTLEESISSLSGLWIALGQHNHELVEYAKHQALLNDVDSYLKYAANIMQGVLGTLNGLMFDTEGLRLANAAVNLQAMDPVDRQLAGIVGMLEHLGRSRIRERKGAREVTHTSLER</sequence>
<gene>
    <name evidence="1" type="ORF">BDP27DRAFT_1309993</name>
</gene>
<reference evidence="1" key="1">
    <citation type="submission" date="2020-11" db="EMBL/GenBank/DDBJ databases">
        <authorList>
            <consortium name="DOE Joint Genome Institute"/>
            <person name="Ahrendt S."/>
            <person name="Riley R."/>
            <person name="Andreopoulos W."/>
            <person name="Labutti K."/>
            <person name="Pangilinan J."/>
            <person name="Ruiz-Duenas F.J."/>
            <person name="Barrasa J.M."/>
            <person name="Sanchez-Garcia M."/>
            <person name="Camarero S."/>
            <person name="Miyauchi S."/>
            <person name="Serrano A."/>
            <person name="Linde D."/>
            <person name="Babiker R."/>
            <person name="Drula E."/>
            <person name="Ayuso-Fernandez I."/>
            <person name="Pacheco R."/>
            <person name="Padilla G."/>
            <person name="Ferreira P."/>
            <person name="Barriuso J."/>
            <person name="Kellner H."/>
            <person name="Castanera R."/>
            <person name="Alfaro M."/>
            <person name="Ramirez L."/>
            <person name="Pisabarro A.G."/>
            <person name="Kuo A."/>
            <person name="Tritt A."/>
            <person name="Lipzen A."/>
            <person name="He G."/>
            <person name="Yan M."/>
            <person name="Ng V."/>
            <person name="Cullen D."/>
            <person name="Martin F."/>
            <person name="Rosso M.-N."/>
            <person name="Henrissat B."/>
            <person name="Hibbett D."/>
            <person name="Martinez A.T."/>
            <person name="Grigoriev I.V."/>
        </authorList>
    </citation>
    <scope>NUCLEOTIDE SEQUENCE</scope>
    <source>
        <strain evidence="1">AH 40177</strain>
    </source>
</reference>
<dbReference type="Proteomes" id="UP000772434">
    <property type="component" value="Unassembled WGS sequence"/>
</dbReference>
<protein>
    <submittedName>
        <fullName evidence="1">Uncharacterized protein</fullName>
    </submittedName>
</protein>